<keyword evidence="1" id="KW-1133">Transmembrane helix</keyword>
<evidence type="ECO:0000313" key="2">
    <source>
        <dbReference type="EMBL" id="NEK94203.1"/>
    </source>
</evidence>
<keyword evidence="4" id="KW-1185">Reference proteome</keyword>
<dbReference type="EMBL" id="JAAGWH010000017">
    <property type="protein sequence ID" value="NEK94203.1"/>
    <property type="molecule type" value="Genomic_DNA"/>
</dbReference>
<dbReference type="RefSeq" id="WP_163610664.1">
    <property type="nucleotide sequence ID" value="NZ_JAAGWB010000017.1"/>
</dbReference>
<organism evidence="3 5">
    <name type="scientific">Modestobacter muralis</name>
    <dbReference type="NCBI Taxonomy" id="1608614"/>
    <lineage>
        <taxon>Bacteria</taxon>
        <taxon>Bacillati</taxon>
        <taxon>Actinomycetota</taxon>
        <taxon>Actinomycetes</taxon>
        <taxon>Geodermatophilales</taxon>
        <taxon>Geodermatophilaceae</taxon>
        <taxon>Modestobacter</taxon>
    </lineage>
</organism>
<dbReference type="Proteomes" id="UP000471152">
    <property type="component" value="Unassembled WGS sequence"/>
</dbReference>
<dbReference type="Proteomes" id="UP000468828">
    <property type="component" value="Unassembled WGS sequence"/>
</dbReference>
<dbReference type="EMBL" id="JAAGWB010000017">
    <property type="protein sequence ID" value="NEN50971.1"/>
    <property type="molecule type" value="Genomic_DNA"/>
</dbReference>
<sequence>MDDAVEESAPCGLCGRRLIDVGGGADATFLEVTHGEPSVYVEEVFCTQQHAAEWLSRPLPARATPEPVETSSRWRDRLVAVTFAFSVLWGLGLMLLGAWAAVRLLGGWN</sequence>
<dbReference type="AlphaFoldDB" id="A0A6P0H5J4"/>
<evidence type="ECO:0000313" key="4">
    <source>
        <dbReference type="Proteomes" id="UP000468828"/>
    </source>
</evidence>
<gene>
    <name evidence="3" type="ORF">G3R41_08455</name>
    <name evidence="2" type="ORF">GCU67_08450</name>
</gene>
<reference evidence="3 5" key="2">
    <citation type="submission" date="2020-02" db="EMBL/GenBank/DDBJ databases">
        <title>The WGS of Modestobacter muralis DSM 100205.</title>
        <authorList>
            <person name="Jiang Z."/>
        </authorList>
    </citation>
    <scope>NUCLEOTIDE SEQUENCE [LARGE SCALE GENOMIC DNA]</scope>
    <source>
        <strain evidence="3 5">DSM 100205</strain>
    </source>
</reference>
<proteinExistence type="predicted"/>
<evidence type="ECO:0000313" key="5">
    <source>
        <dbReference type="Proteomes" id="UP000471152"/>
    </source>
</evidence>
<reference evidence="2 4" key="1">
    <citation type="submission" date="2020-01" db="EMBL/GenBank/DDBJ databases">
        <title>the WGS Modestobacter muralis CPCC 204518.</title>
        <authorList>
            <person name="Jiang Z."/>
        </authorList>
    </citation>
    <scope>NUCLEOTIDE SEQUENCE [LARGE SCALE GENOMIC DNA]</scope>
    <source>
        <strain evidence="2 4">DSM 100205</strain>
    </source>
</reference>
<evidence type="ECO:0000256" key="1">
    <source>
        <dbReference type="SAM" id="Phobius"/>
    </source>
</evidence>
<name>A0A6P0H5J4_9ACTN</name>
<keyword evidence="1" id="KW-0472">Membrane</keyword>
<accession>A0A6P0H5J4</accession>
<feature type="transmembrane region" description="Helical" evidence="1">
    <location>
        <begin position="78"/>
        <end position="102"/>
    </location>
</feature>
<comment type="caution">
    <text evidence="3">The sequence shown here is derived from an EMBL/GenBank/DDBJ whole genome shotgun (WGS) entry which is preliminary data.</text>
</comment>
<protein>
    <submittedName>
        <fullName evidence="3">Uncharacterized protein</fullName>
    </submittedName>
</protein>
<keyword evidence="1" id="KW-0812">Transmembrane</keyword>
<evidence type="ECO:0000313" key="3">
    <source>
        <dbReference type="EMBL" id="NEN50971.1"/>
    </source>
</evidence>